<accession>A0A1F5ZNY0</accession>
<dbReference type="STRING" id="1798375.A2773_01535"/>
<protein>
    <submittedName>
        <fullName evidence="1">Uncharacterized protein</fullName>
    </submittedName>
</protein>
<sequence>MASNNSDYLKRNESLDFGTILSPNNPNKAQLLLATIPSNDRQYKVAKKILNELLNNKMKAQNHLLAQCITPTVKGRNYKSRRFRISDYKEDKSTYDTRIKNCLKTIRKHIKYLGYTVKFNNQFSEIVAK</sequence>
<proteinExistence type="predicted"/>
<dbReference type="Proteomes" id="UP000177383">
    <property type="component" value="Unassembled WGS sequence"/>
</dbReference>
<organism evidence="1 2">
    <name type="scientific">Candidatus Gottesmanbacteria bacterium RIFCSPHIGHO2_01_FULL_39_10</name>
    <dbReference type="NCBI Taxonomy" id="1798375"/>
    <lineage>
        <taxon>Bacteria</taxon>
        <taxon>Candidatus Gottesmaniibacteriota</taxon>
    </lineage>
</organism>
<evidence type="ECO:0000313" key="2">
    <source>
        <dbReference type="Proteomes" id="UP000177383"/>
    </source>
</evidence>
<reference evidence="1 2" key="1">
    <citation type="journal article" date="2016" name="Nat. Commun.">
        <title>Thousands of microbial genomes shed light on interconnected biogeochemical processes in an aquifer system.</title>
        <authorList>
            <person name="Anantharaman K."/>
            <person name="Brown C.T."/>
            <person name="Hug L.A."/>
            <person name="Sharon I."/>
            <person name="Castelle C.J."/>
            <person name="Probst A.J."/>
            <person name="Thomas B.C."/>
            <person name="Singh A."/>
            <person name="Wilkins M.J."/>
            <person name="Karaoz U."/>
            <person name="Brodie E.L."/>
            <person name="Williams K.H."/>
            <person name="Hubbard S.S."/>
            <person name="Banfield J.F."/>
        </authorList>
    </citation>
    <scope>NUCLEOTIDE SEQUENCE [LARGE SCALE GENOMIC DNA]</scope>
</reference>
<name>A0A1F5ZNY0_9BACT</name>
<comment type="caution">
    <text evidence="1">The sequence shown here is derived from an EMBL/GenBank/DDBJ whole genome shotgun (WGS) entry which is preliminary data.</text>
</comment>
<evidence type="ECO:0000313" key="1">
    <source>
        <dbReference type="EMBL" id="OGG13787.1"/>
    </source>
</evidence>
<gene>
    <name evidence="1" type="ORF">A2773_01535</name>
</gene>
<dbReference type="EMBL" id="MFJE01000036">
    <property type="protein sequence ID" value="OGG13787.1"/>
    <property type="molecule type" value="Genomic_DNA"/>
</dbReference>
<dbReference type="AlphaFoldDB" id="A0A1F5ZNY0"/>